<dbReference type="EMBL" id="AGWN01000005">
    <property type="protein sequence ID" value="EPD29356.1"/>
    <property type="molecule type" value="Genomic_DNA"/>
</dbReference>
<keyword evidence="4 5" id="KW-0143">Chaperone</keyword>
<dbReference type="InterPro" id="IPR009000">
    <property type="entry name" value="Transl_B-barrel_sf"/>
</dbReference>
<accession>A0A9W5VVN7</accession>
<dbReference type="GO" id="GO:0005840">
    <property type="term" value="C:ribosome"/>
    <property type="evidence" value="ECO:0007669"/>
    <property type="project" value="InterPro"/>
</dbReference>
<dbReference type="GO" id="GO:0006364">
    <property type="term" value="P:rRNA processing"/>
    <property type="evidence" value="ECO:0007669"/>
    <property type="project" value="UniProtKB-UniRule"/>
</dbReference>
<dbReference type="InterPro" id="IPR011033">
    <property type="entry name" value="PRC_barrel-like_sf"/>
</dbReference>
<evidence type="ECO:0000313" key="8">
    <source>
        <dbReference type="EMBL" id="EPD29356.1"/>
    </source>
</evidence>
<dbReference type="Pfam" id="PF01782">
    <property type="entry name" value="RimM"/>
    <property type="match status" value="1"/>
</dbReference>
<keyword evidence="1 5" id="KW-0963">Cytoplasm</keyword>
<reference evidence="8 9" key="1">
    <citation type="submission" date="2013-05" db="EMBL/GenBank/DDBJ databases">
        <title>The Genome Sequence of Actinomyces europaeus ACS-120-V-COL10B.</title>
        <authorList>
            <consortium name="The Broad Institute Genomics Platform"/>
            <person name="Earl A."/>
            <person name="Ward D."/>
            <person name="Feldgarden M."/>
            <person name="Gevers D."/>
            <person name="Saerens B."/>
            <person name="Vaneechoutte M."/>
            <person name="Walker B."/>
            <person name="Young S."/>
            <person name="Zeng Q."/>
            <person name="Gargeya S."/>
            <person name="Fitzgerald M."/>
            <person name="Haas B."/>
            <person name="Abouelleil A."/>
            <person name="Allen A.W."/>
            <person name="Alvarado L."/>
            <person name="Arachchi H.M."/>
            <person name="Berlin A.M."/>
            <person name="Chapman S.B."/>
            <person name="Gainer-Dewar J."/>
            <person name="Goldberg J."/>
            <person name="Griggs A."/>
            <person name="Gujja S."/>
            <person name="Hansen M."/>
            <person name="Howarth C."/>
            <person name="Imamovic A."/>
            <person name="Ireland A."/>
            <person name="Larimer J."/>
            <person name="McCowan C."/>
            <person name="Murphy C."/>
            <person name="Pearson M."/>
            <person name="Poon T.W."/>
            <person name="Priest M."/>
            <person name="Roberts A."/>
            <person name="Saif S."/>
            <person name="Shea T."/>
            <person name="Sisk P."/>
            <person name="Sykes S."/>
            <person name="Wortman J."/>
            <person name="Nusbaum C."/>
            <person name="Birren B."/>
        </authorList>
    </citation>
    <scope>NUCLEOTIDE SEQUENCE [LARGE SCALE GENOMIC DNA]</scope>
    <source>
        <strain evidence="8 9">ACS-120-V-Col10b</strain>
    </source>
</reference>
<feature type="domain" description="RimM N-terminal" evidence="6">
    <location>
        <begin position="5"/>
        <end position="83"/>
    </location>
</feature>
<dbReference type="AlphaFoldDB" id="A0A9W5VVN7"/>
<dbReference type="GO" id="GO:0043022">
    <property type="term" value="F:ribosome binding"/>
    <property type="evidence" value="ECO:0007669"/>
    <property type="project" value="InterPro"/>
</dbReference>
<evidence type="ECO:0000256" key="4">
    <source>
        <dbReference type="ARBA" id="ARBA00023186"/>
    </source>
</evidence>
<dbReference type="InterPro" id="IPR036976">
    <property type="entry name" value="RimM_N_sf"/>
</dbReference>
<dbReference type="InterPro" id="IPR056792">
    <property type="entry name" value="PRC_RimM"/>
</dbReference>
<name>A0A9W5VVN7_9ACTO</name>
<dbReference type="RefSeq" id="WP_016444989.1">
    <property type="nucleotide sequence ID" value="NZ_KE150268.1"/>
</dbReference>
<keyword evidence="2 5" id="KW-0690">Ribosome biogenesis</keyword>
<evidence type="ECO:0000256" key="5">
    <source>
        <dbReference type="HAMAP-Rule" id="MF_00014"/>
    </source>
</evidence>
<comment type="subcellular location">
    <subcellularLocation>
        <location evidence="5">Cytoplasm</location>
    </subcellularLocation>
</comment>
<comment type="function">
    <text evidence="5">An accessory protein needed during the final step in the assembly of 30S ribosomal subunit, possibly for assembly of the head region. Essential for efficient processing of 16S rRNA. May be needed both before and after RbfA during the maturation of 16S rRNA. It has affinity for free ribosomal 30S subunits but not for 70S ribosomes.</text>
</comment>
<dbReference type="InterPro" id="IPR002676">
    <property type="entry name" value="RimM_N"/>
</dbReference>
<dbReference type="PANTHER" id="PTHR33692:SF1">
    <property type="entry name" value="RIBOSOME MATURATION FACTOR RIMM"/>
    <property type="match status" value="1"/>
</dbReference>
<keyword evidence="3 5" id="KW-0698">rRNA processing</keyword>
<evidence type="ECO:0000259" key="6">
    <source>
        <dbReference type="Pfam" id="PF01782"/>
    </source>
</evidence>
<dbReference type="InterPro" id="IPR011961">
    <property type="entry name" value="RimM"/>
</dbReference>
<dbReference type="SUPFAM" id="SSF50346">
    <property type="entry name" value="PRC-barrel domain"/>
    <property type="match status" value="1"/>
</dbReference>
<evidence type="ECO:0000256" key="3">
    <source>
        <dbReference type="ARBA" id="ARBA00022552"/>
    </source>
</evidence>
<dbReference type="PANTHER" id="PTHR33692">
    <property type="entry name" value="RIBOSOME MATURATION FACTOR RIMM"/>
    <property type="match status" value="1"/>
</dbReference>
<dbReference type="HAMAP" id="MF_00014">
    <property type="entry name" value="Ribosome_mat_RimM"/>
    <property type="match status" value="1"/>
</dbReference>
<sequence length="166" mass="18311">MELLVAVVGPAHALKGEVALDLRTDSPQERFFEGAQFDAASHGVLTVESIRVHKGRMLVKFEEIHDRTDAEELRGAHLMVNVDESQDEDDAWYPHELMGLKVRTIAGEPRGMVARFVPGAAQDLLVVDYDGREVLVPFVRQIVPEVLLDEGTIVVDPPGGLFDDEG</sequence>
<comment type="similarity">
    <text evidence="5">Belongs to the RimM family.</text>
</comment>
<dbReference type="GO" id="GO:0005737">
    <property type="term" value="C:cytoplasm"/>
    <property type="evidence" value="ECO:0007669"/>
    <property type="project" value="UniProtKB-SubCell"/>
</dbReference>
<organism evidence="8 9">
    <name type="scientific">Gleimia europaea ACS-120-V-Col10b</name>
    <dbReference type="NCBI Taxonomy" id="883069"/>
    <lineage>
        <taxon>Bacteria</taxon>
        <taxon>Bacillati</taxon>
        <taxon>Actinomycetota</taxon>
        <taxon>Actinomycetes</taxon>
        <taxon>Actinomycetales</taxon>
        <taxon>Actinomycetaceae</taxon>
        <taxon>Gleimia</taxon>
    </lineage>
</organism>
<evidence type="ECO:0000256" key="1">
    <source>
        <dbReference type="ARBA" id="ARBA00022490"/>
    </source>
</evidence>
<evidence type="ECO:0000259" key="7">
    <source>
        <dbReference type="Pfam" id="PF24986"/>
    </source>
</evidence>
<dbReference type="OrthoDB" id="5381335at2"/>
<feature type="domain" description="Ribosome maturation factor RimM PRC barrel" evidence="7">
    <location>
        <begin position="95"/>
        <end position="161"/>
    </location>
</feature>
<proteinExistence type="inferred from homology"/>
<dbReference type="Gene3D" id="2.30.30.240">
    <property type="entry name" value="PRC-barrel domain"/>
    <property type="match status" value="1"/>
</dbReference>
<gene>
    <name evidence="5" type="primary">rimM</name>
    <name evidence="8" type="ORF">HMPREF9238_01672</name>
</gene>
<protein>
    <recommendedName>
        <fullName evidence="5">Ribosome maturation factor RimM</fullName>
    </recommendedName>
</protein>
<dbReference type="NCBIfam" id="TIGR02273">
    <property type="entry name" value="16S_RimM"/>
    <property type="match status" value="1"/>
</dbReference>
<comment type="caution">
    <text evidence="8">The sequence shown here is derived from an EMBL/GenBank/DDBJ whole genome shotgun (WGS) entry which is preliminary data.</text>
</comment>
<evidence type="ECO:0000313" key="9">
    <source>
        <dbReference type="Proteomes" id="UP000014387"/>
    </source>
</evidence>
<dbReference type="Pfam" id="PF24986">
    <property type="entry name" value="PRC_RimM"/>
    <property type="match status" value="1"/>
</dbReference>
<dbReference type="Proteomes" id="UP000014387">
    <property type="component" value="Unassembled WGS sequence"/>
</dbReference>
<evidence type="ECO:0000256" key="2">
    <source>
        <dbReference type="ARBA" id="ARBA00022517"/>
    </source>
</evidence>
<comment type="subunit">
    <text evidence="5">Binds ribosomal protein uS19.</text>
</comment>
<dbReference type="Gene3D" id="2.40.30.60">
    <property type="entry name" value="RimM"/>
    <property type="match status" value="1"/>
</dbReference>
<dbReference type="GO" id="GO:0042274">
    <property type="term" value="P:ribosomal small subunit biogenesis"/>
    <property type="evidence" value="ECO:0007669"/>
    <property type="project" value="UniProtKB-UniRule"/>
</dbReference>
<comment type="domain">
    <text evidence="5">The PRC barrel domain binds ribosomal protein uS19.</text>
</comment>
<keyword evidence="9" id="KW-1185">Reference proteome</keyword>
<dbReference type="SUPFAM" id="SSF50447">
    <property type="entry name" value="Translation proteins"/>
    <property type="match status" value="1"/>
</dbReference>